<evidence type="ECO:0000256" key="1">
    <source>
        <dbReference type="SAM" id="MobiDB-lite"/>
    </source>
</evidence>
<sequence length="263" mass="29650">MLNPLMLRDLRYSVFVEFDDSSNDSDNEGNNNGDGGSTGPLPLSTTQPGPKRKAIARLSADAAREKFLETTENMEWAHNEMNAVPEQNQNVFKIGKIVLLPFGLDLEPCPVNFFHPNRVHYFLRDYPEDSMLNNLKEKASNNECMVQIEHFSKCKLSAPSPDGGFLISRLWSHKELTKKFEEWFPDVAHFGDMHTLTGGHVSTYTVKRGVCNDLQVLYIILVEQIPEWLVLKWKGAILTSPEPAAPEGDFRELRGSEGVEGQT</sequence>
<feature type="region of interest" description="Disordered" evidence="1">
    <location>
        <begin position="244"/>
        <end position="263"/>
    </location>
</feature>
<evidence type="ECO:0000313" key="2">
    <source>
        <dbReference type="EMBL" id="KAF9444830.1"/>
    </source>
</evidence>
<keyword evidence="3" id="KW-1185">Reference proteome</keyword>
<feature type="compositionally biased region" description="Basic and acidic residues" evidence="1">
    <location>
        <begin position="248"/>
        <end position="257"/>
    </location>
</feature>
<proteinExistence type="predicted"/>
<accession>A0A9P5X811</accession>
<name>A0A9P5X811_9AGAR</name>
<dbReference type="Proteomes" id="UP000807342">
    <property type="component" value="Unassembled WGS sequence"/>
</dbReference>
<protein>
    <submittedName>
        <fullName evidence="2">Uncharacterized protein</fullName>
    </submittedName>
</protein>
<gene>
    <name evidence="2" type="ORF">P691DRAFT_786035</name>
</gene>
<dbReference type="AlphaFoldDB" id="A0A9P5X811"/>
<dbReference type="EMBL" id="MU151345">
    <property type="protein sequence ID" value="KAF9444830.1"/>
    <property type="molecule type" value="Genomic_DNA"/>
</dbReference>
<comment type="caution">
    <text evidence="2">The sequence shown here is derived from an EMBL/GenBank/DDBJ whole genome shotgun (WGS) entry which is preliminary data.</text>
</comment>
<reference evidence="2" key="1">
    <citation type="submission" date="2020-11" db="EMBL/GenBank/DDBJ databases">
        <authorList>
            <consortium name="DOE Joint Genome Institute"/>
            <person name="Ahrendt S."/>
            <person name="Riley R."/>
            <person name="Andreopoulos W."/>
            <person name="Labutti K."/>
            <person name="Pangilinan J."/>
            <person name="Ruiz-Duenas F.J."/>
            <person name="Barrasa J.M."/>
            <person name="Sanchez-Garcia M."/>
            <person name="Camarero S."/>
            <person name="Miyauchi S."/>
            <person name="Serrano A."/>
            <person name="Linde D."/>
            <person name="Babiker R."/>
            <person name="Drula E."/>
            <person name="Ayuso-Fernandez I."/>
            <person name="Pacheco R."/>
            <person name="Padilla G."/>
            <person name="Ferreira P."/>
            <person name="Barriuso J."/>
            <person name="Kellner H."/>
            <person name="Castanera R."/>
            <person name="Alfaro M."/>
            <person name="Ramirez L."/>
            <person name="Pisabarro A.G."/>
            <person name="Kuo A."/>
            <person name="Tritt A."/>
            <person name="Lipzen A."/>
            <person name="He G."/>
            <person name="Yan M."/>
            <person name="Ng V."/>
            <person name="Cullen D."/>
            <person name="Martin F."/>
            <person name="Rosso M.-N."/>
            <person name="Henrissat B."/>
            <person name="Hibbett D."/>
            <person name="Martinez A.T."/>
            <person name="Grigoriev I.V."/>
        </authorList>
    </citation>
    <scope>NUCLEOTIDE SEQUENCE</scope>
    <source>
        <strain evidence="2">MF-IS2</strain>
    </source>
</reference>
<organism evidence="2 3">
    <name type="scientific">Macrolepiota fuliginosa MF-IS2</name>
    <dbReference type="NCBI Taxonomy" id="1400762"/>
    <lineage>
        <taxon>Eukaryota</taxon>
        <taxon>Fungi</taxon>
        <taxon>Dikarya</taxon>
        <taxon>Basidiomycota</taxon>
        <taxon>Agaricomycotina</taxon>
        <taxon>Agaricomycetes</taxon>
        <taxon>Agaricomycetidae</taxon>
        <taxon>Agaricales</taxon>
        <taxon>Agaricineae</taxon>
        <taxon>Agaricaceae</taxon>
        <taxon>Macrolepiota</taxon>
    </lineage>
</organism>
<evidence type="ECO:0000313" key="3">
    <source>
        <dbReference type="Proteomes" id="UP000807342"/>
    </source>
</evidence>
<feature type="region of interest" description="Disordered" evidence="1">
    <location>
        <begin position="21"/>
        <end position="51"/>
    </location>
</feature>